<sequence length="243" mass="26762">MRLLPFAAVLLVAVSSAMAAVAAPYTKAMCMTLSEAGLVNLGAFGCPAHHIPEDPTRVGQKEKVCHALRQGGLVNLEQVGCQPEVRKRERDDRNTGHLKKPSHKGGKRSNLYHHHYNATVKAHHNCHHHKGSKPKHDDKQPFHPKKEHPEAPVNDPEEPTEEPTEEPKPDEPTPDEPESPKCQSEAICDIFQSGMINISVMGCTANEKRSVTILRRDDPECVKKTCKFMQSGGLGNLNLLGCT</sequence>
<evidence type="ECO:0000256" key="2">
    <source>
        <dbReference type="SAM" id="SignalP"/>
    </source>
</evidence>
<gene>
    <name evidence="3" type="ORF">JKILLFL_G3400</name>
</gene>
<feature type="compositionally biased region" description="Basic and acidic residues" evidence="1">
    <location>
        <begin position="84"/>
        <end position="95"/>
    </location>
</feature>
<evidence type="ECO:0008006" key="5">
    <source>
        <dbReference type="Google" id="ProtNLM"/>
    </source>
</evidence>
<proteinExistence type="predicted"/>
<evidence type="ECO:0000313" key="3">
    <source>
        <dbReference type="EMBL" id="CAD6965976.1"/>
    </source>
</evidence>
<keyword evidence="2" id="KW-0732">Signal</keyword>
<evidence type="ECO:0000313" key="4">
    <source>
        <dbReference type="Proteomes" id="UP000836404"/>
    </source>
</evidence>
<feature type="compositionally biased region" description="Basic residues" evidence="1">
    <location>
        <begin position="96"/>
        <end position="133"/>
    </location>
</feature>
<dbReference type="Proteomes" id="UP000836404">
    <property type="component" value="Unassembled WGS sequence"/>
</dbReference>
<dbReference type="EMBL" id="CAJHJF010008293">
    <property type="protein sequence ID" value="CAD6965976.1"/>
    <property type="molecule type" value="Genomic_DNA"/>
</dbReference>
<keyword evidence="4" id="KW-1185">Reference proteome</keyword>
<comment type="caution">
    <text evidence="3">The sequence shown here is derived from an EMBL/GenBank/DDBJ whole genome shotgun (WGS) entry which is preliminary data.</text>
</comment>
<dbReference type="AlphaFoldDB" id="A0A9N8QPN9"/>
<evidence type="ECO:0000256" key="1">
    <source>
        <dbReference type="SAM" id="MobiDB-lite"/>
    </source>
</evidence>
<feature type="region of interest" description="Disordered" evidence="1">
    <location>
        <begin position="84"/>
        <end position="182"/>
    </location>
</feature>
<organism evidence="3 4">
    <name type="scientific">Tilletia laevis</name>
    <dbReference type="NCBI Taxonomy" id="157183"/>
    <lineage>
        <taxon>Eukaryota</taxon>
        <taxon>Fungi</taxon>
        <taxon>Dikarya</taxon>
        <taxon>Basidiomycota</taxon>
        <taxon>Ustilaginomycotina</taxon>
        <taxon>Exobasidiomycetes</taxon>
        <taxon>Tilletiales</taxon>
        <taxon>Tilletiaceae</taxon>
        <taxon>Tilletia</taxon>
    </lineage>
</organism>
<feature type="signal peptide" evidence="2">
    <location>
        <begin position="1"/>
        <end position="19"/>
    </location>
</feature>
<accession>A0A9N8QPN9</accession>
<feature type="chain" id="PRO_5040168396" description="Secreted protein" evidence="2">
    <location>
        <begin position="20"/>
        <end position="243"/>
    </location>
</feature>
<name>A0A9N8QPN9_9BASI</name>
<feature type="compositionally biased region" description="Acidic residues" evidence="1">
    <location>
        <begin position="155"/>
        <end position="164"/>
    </location>
</feature>
<reference evidence="3 4" key="1">
    <citation type="submission" date="2020-10" db="EMBL/GenBank/DDBJ databases">
        <authorList>
            <person name="Sedaghatjoo S."/>
        </authorList>
    </citation>
    <scope>NUCLEOTIDE SEQUENCE [LARGE SCALE GENOMIC DNA]</scope>
    <source>
        <strain evidence="3 4">LLFL</strain>
    </source>
</reference>
<protein>
    <recommendedName>
        <fullName evidence="5">Secreted protein</fullName>
    </recommendedName>
</protein>